<dbReference type="AlphaFoldDB" id="A0A081N6B7"/>
<dbReference type="InterPro" id="IPR010836">
    <property type="entry name" value="SapC"/>
</dbReference>
<accession>A0A081N6B7</accession>
<gene>
    <name evidence="1" type="ORF">GZ78_25455</name>
</gene>
<dbReference type="OrthoDB" id="9806524at2"/>
<dbReference type="EMBL" id="JOKH01000008">
    <property type="protein sequence ID" value="KEQ13990.1"/>
    <property type="molecule type" value="Genomic_DNA"/>
</dbReference>
<name>A0A081N6B7_9GAMM</name>
<dbReference type="RefSeq" id="WP_034841729.1">
    <property type="nucleotide sequence ID" value="NZ_JOKH01000008.1"/>
</dbReference>
<dbReference type="eggNOG" id="COG1262">
    <property type="taxonomic scope" value="Bacteria"/>
</dbReference>
<sequence>MAELLFYSEPTLLNREIHKTLRFSASPDYSFTKEVNSVPLAGIEFFEASRDMPVLFGKDGEEGYFPLVMLSLMDGGHRQLDEEGGWGDSYVPAFIRRYPFALTDDGTVCFDQKAVQLKSEEGDLLFDGEGEGTQVLQNIIQFLSSFEQQYKETRRYCDQCKEFDLFAPFNLKVMVGGDKPLKLDGLYVIDEKKLNDIPKSAVSEWFEAGWLAWSYAHLHSIGALNRLIKKQS</sequence>
<proteinExistence type="predicted"/>
<reference evidence="1 2" key="1">
    <citation type="submission" date="2014-06" db="EMBL/GenBank/DDBJ databases">
        <title>Whole Genome Sequences of Three Symbiotic Endozoicomonas Bacteria.</title>
        <authorList>
            <person name="Neave M.J."/>
            <person name="Apprill A."/>
            <person name="Voolstra C.R."/>
        </authorList>
    </citation>
    <scope>NUCLEOTIDE SEQUENCE [LARGE SCALE GENOMIC DNA]</scope>
    <source>
        <strain evidence="1 2">DSM 25634</strain>
    </source>
</reference>
<keyword evidence="2" id="KW-1185">Reference proteome</keyword>
<organism evidence="1 2">
    <name type="scientific">Endozoicomonas numazuensis</name>
    <dbReference type="NCBI Taxonomy" id="1137799"/>
    <lineage>
        <taxon>Bacteria</taxon>
        <taxon>Pseudomonadati</taxon>
        <taxon>Pseudomonadota</taxon>
        <taxon>Gammaproteobacteria</taxon>
        <taxon>Oceanospirillales</taxon>
        <taxon>Endozoicomonadaceae</taxon>
        <taxon>Endozoicomonas</taxon>
    </lineage>
</organism>
<dbReference type="STRING" id="1137799.GZ78_25455"/>
<dbReference type="Pfam" id="PF07277">
    <property type="entry name" value="SapC"/>
    <property type="match status" value="1"/>
</dbReference>
<comment type="caution">
    <text evidence="1">The sequence shown here is derived from an EMBL/GenBank/DDBJ whole genome shotgun (WGS) entry which is preliminary data.</text>
</comment>
<protein>
    <submittedName>
        <fullName evidence="1">Peptidase</fullName>
    </submittedName>
</protein>
<evidence type="ECO:0000313" key="1">
    <source>
        <dbReference type="EMBL" id="KEQ13990.1"/>
    </source>
</evidence>
<evidence type="ECO:0000313" key="2">
    <source>
        <dbReference type="Proteomes" id="UP000028073"/>
    </source>
</evidence>
<dbReference type="Proteomes" id="UP000028073">
    <property type="component" value="Unassembled WGS sequence"/>
</dbReference>